<protein>
    <recommendedName>
        <fullName evidence="4">Peptidase</fullName>
    </recommendedName>
</protein>
<keyword evidence="3" id="KW-1185">Reference proteome</keyword>
<sequence length="200" mass="22898">MSKSINWFKSVNWLKLNRSLHRDIGYFCIGMTLIFAVSGIAVNHVEDWNPNYDVTQETVTLIGLSDQIEKLDFEQKEFEQWLLAELNLQTTIKAQFWETPNRLKLFSKQNHTLIISPANNEVVIEQVKPRVLLRAANFLHLNEARKAWTYFSDAYAVMLIFLSLSALFMVKGKYGPLGKRGLLIIAGIAIPIGFVVMYSS</sequence>
<dbReference type="OrthoDB" id="9787788at2"/>
<evidence type="ECO:0000313" key="3">
    <source>
        <dbReference type="Proteomes" id="UP000439994"/>
    </source>
</evidence>
<accession>A0A6N8FAK7</accession>
<feature type="transmembrane region" description="Helical" evidence="1">
    <location>
        <begin position="147"/>
        <end position="170"/>
    </location>
</feature>
<dbReference type="Pfam" id="PF16357">
    <property type="entry name" value="PepSY_TM_like_2"/>
    <property type="match status" value="1"/>
</dbReference>
<proteinExistence type="predicted"/>
<evidence type="ECO:0008006" key="4">
    <source>
        <dbReference type="Google" id="ProtNLM"/>
    </source>
</evidence>
<dbReference type="Proteomes" id="UP000439994">
    <property type="component" value="Unassembled WGS sequence"/>
</dbReference>
<dbReference type="InterPro" id="IPR032307">
    <property type="entry name" value="PepSY_TM-like_2"/>
</dbReference>
<keyword evidence="1" id="KW-0812">Transmembrane</keyword>
<gene>
    <name evidence="2" type="ORF">GNP35_13145</name>
</gene>
<organism evidence="2 3">
    <name type="scientific">Psychrosphaera haliotis</name>
    <dbReference type="NCBI Taxonomy" id="555083"/>
    <lineage>
        <taxon>Bacteria</taxon>
        <taxon>Pseudomonadati</taxon>
        <taxon>Pseudomonadota</taxon>
        <taxon>Gammaproteobacteria</taxon>
        <taxon>Alteromonadales</taxon>
        <taxon>Pseudoalteromonadaceae</taxon>
        <taxon>Psychrosphaera</taxon>
    </lineage>
</organism>
<evidence type="ECO:0000256" key="1">
    <source>
        <dbReference type="SAM" id="Phobius"/>
    </source>
</evidence>
<feature type="transmembrane region" description="Helical" evidence="1">
    <location>
        <begin position="24"/>
        <end position="42"/>
    </location>
</feature>
<dbReference type="PANTHER" id="PTHR40115:SF1">
    <property type="entry name" value="INNER MEMBRANE PROTEIN WITH PEPSY TM HELIX"/>
    <property type="match status" value="1"/>
</dbReference>
<dbReference type="EMBL" id="WOCD01000005">
    <property type="protein sequence ID" value="MUH73348.1"/>
    <property type="molecule type" value="Genomic_DNA"/>
</dbReference>
<reference evidence="2 3" key="1">
    <citation type="submission" date="2019-11" db="EMBL/GenBank/DDBJ databases">
        <title>P. haliotis isolates from Z. marina roots.</title>
        <authorList>
            <person name="Cohen M."/>
            <person name="Jospin G."/>
            <person name="Eisen J.A."/>
            <person name="Coil D.A."/>
        </authorList>
    </citation>
    <scope>NUCLEOTIDE SEQUENCE [LARGE SCALE GENOMIC DNA]</scope>
    <source>
        <strain evidence="2 3">UCD-MCMsp1aY</strain>
    </source>
</reference>
<comment type="caution">
    <text evidence="2">The sequence shown here is derived from an EMBL/GenBank/DDBJ whole genome shotgun (WGS) entry which is preliminary data.</text>
</comment>
<dbReference type="AlphaFoldDB" id="A0A6N8FAK7"/>
<name>A0A6N8FAK7_9GAMM</name>
<dbReference type="PANTHER" id="PTHR40115">
    <property type="entry name" value="INNER MEMBRANE PROTEIN WITH PEPSY TM HELIX"/>
    <property type="match status" value="1"/>
</dbReference>
<feature type="transmembrane region" description="Helical" evidence="1">
    <location>
        <begin position="182"/>
        <end position="199"/>
    </location>
</feature>
<evidence type="ECO:0000313" key="2">
    <source>
        <dbReference type="EMBL" id="MUH73348.1"/>
    </source>
</evidence>
<keyword evidence="1" id="KW-1133">Transmembrane helix</keyword>
<keyword evidence="1" id="KW-0472">Membrane</keyword>